<dbReference type="VEuPathDB" id="VectorBase:HLOH_050292"/>
<dbReference type="EMBL" id="JABSTR010000004">
    <property type="protein sequence ID" value="KAH9366466.1"/>
    <property type="molecule type" value="Genomic_DNA"/>
</dbReference>
<evidence type="ECO:0000313" key="4">
    <source>
        <dbReference type="Proteomes" id="UP000821853"/>
    </source>
</evidence>
<feature type="region of interest" description="Disordered" evidence="2">
    <location>
        <begin position="18"/>
        <end position="38"/>
    </location>
</feature>
<evidence type="ECO:0000313" key="3">
    <source>
        <dbReference type="EMBL" id="KAH9366466.1"/>
    </source>
</evidence>
<keyword evidence="4" id="KW-1185">Reference proteome</keyword>
<proteinExistence type="predicted"/>
<keyword evidence="1" id="KW-0175">Coiled coil</keyword>
<accession>A0A9J6FTA0</accession>
<dbReference type="Proteomes" id="UP000821853">
    <property type="component" value="Chromosome 2"/>
</dbReference>
<name>A0A9J6FTA0_HAELO</name>
<evidence type="ECO:0000256" key="1">
    <source>
        <dbReference type="SAM" id="Coils"/>
    </source>
</evidence>
<sequence>MNTRFAHLNPDRRKVRTMGDGEETVVSDGSLSAPGAPFSQTAMDMKKLEVRAAEERRRALELELELEKLRASRREENAAQNATVLERSDARAELCRYSKWLSGALPKFPAEAEVPVWFEAVETHSGSAVVSAARGNPFRRPRDHVPAGLSAPFIFRETRSR</sequence>
<protein>
    <submittedName>
        <fullName evidence="3">Uncharacterized protein</fullName>
    </submittedName>
</protein>
<comment type="caution">
    <text evidence="3">The sequence shown here is derived from an EMBL/GenBank/DDBJ whole genome shotgun (WGS) entry which is preliminary data.</text>
</comment>
<reference evidence="3 4" key="1">
    <citation type="journal article" date="2020" name="Cell">
        <title>Large-Scale Comparative Analyses of Tick Genomes Elucidate Their Genetic Diversity and Vector Capacities.</title>
        <authorList>
            <consortium name="Tick Genome and Microbiome Consortium (TIGMIC)"/>
            <person name="Jia N."/>
            <person name="Wang J."/>
            <person name="Shi W."/>
            <person name="Du L."/>
            <person name="Sun Y."/>
            <person name="Zhan W."/>
            <person name="Jiang J.F."/>
            <person name="Wang Q."/>
            <person name="Zhang B."/>
            <person name="Ji P."/>
            <person name="Bell-Sakyi L."/>
            <person name="Cui X.M."/>
            <person name="Yuan T.T."/>
            <person name="Jiang B.G."/>
            <person name="Yang W.F."/>
            <person name="Lam T.T."/>
            <person name="Chang Q.C."/>
            <person name="Ding S.J."/>
            <person name="Wang X.J."/>
            <person name="Zhu J.G."/>
            <person name="Ruan X.D."/>
            <person name="Zhao L."/>
            <person name="Wei J.T."/>
            <person name="Ye R.Z."/>
            <person name="Que T.C."/>
            <person name="Du C.H."/>
            <person name="Zhou Y.H."/>
            <person name="Cheng J.X."/>
            <person name="Dai P.F."/>
            <person name="Guo W.B."/>
            <person name="Han X.H."/>
            <person name="Huang E.J."/>
            <person name="Li L.F."/>
            <person name="Wei W."/>
            <person name="Gao Y.C."/>
            <person name="Liu J.Z."/>
            <person name="Shao H.Z."/>
            <person name="Wang X."/>
            <person name="Wang C.C."/>
            <person name="Yang T.C."/>
            <person name="Huo Q.B."/>
            <person name="Li W."/>
            <person name="Chen H.Y."/>
            <person name="Chen S.E."/>
            <person name="Zhou L.G."/>
            <person name="Ni X.B."/>
            <person name="Tian J.H."/>
            <person name="Sheng Y."/>
            <person name="Liu T."/>
            <person name="Pan Y.S."/>
            <person name="Xia L.Y."/>
            <person name="Li J."/>
            <person name="Zhao F."/>
            <person name="Cao W.C."/>
        </authorList>
    </citation>
    <scope>NUCLEOTIDE SEQUENCE [LARGE SCALE GENOMIC DNA]</scope>
    <source>
        <strain evidence="3">HaeL-2018</strain>
    </source>
</reference>
<evidence type="ECO:0000256" key="2">
    <source>
        <dbReference type="SAM" id="MobiDB-lite"/>
    </source>
</evidence>
<gene>
    <name evidence="3" type="ORF">HPB48_021617</name>
</gene>
<dbReference type="AlphaFoldDB" id="A0A9J6FTA0"/>
<feature type="coiled-coil region" evidence="1">
    <location>
        <begin position="43"/>
        <end position="79"/>
    </location>
</feature>
<organism evidence="3 4">
    <name type="scientific">Haemaphysalis longicornis</name>
    <name type="common">Bush tick</name>
    <dbReference type="NCBI Taxonomy" id="44386"/>
    <lineage>
        <taxon>Eukaryota</taxon>
        <taxon>Metazoa</taxon>
        <taxon>Ecdysozoa</taxon>
        <taxon>Arthropoda</taxon>
        <taxon>Chelicerata</taxon>
        <taxon>Arachnida</taxon>
        <taxon>Acari</taxon>
        <taxon>Parasitiformes</taxon>
        <taxon>Ixodida</taxon>
        <taxon>Ixodoidea</taxon>
        <taxon>Ixodidae</taxon>
        <taxon>Haemaphysalinae</taxon>
        <taxon>Haemaphysalis</taxon>
    </lineage>
</organism>